<keyword evidence="2" id="KW-1185">Reference proteome</keyword>
<evidence type="ECO:0000313" key="2">
    <source>
        <dbReference type="Proteomes" id="UP001236507"/>
    </source>
</evidence>
<dbReference type="PANTHER" id="PTHR33361:SF2">
    <property type="entry name" value="DUF885 DOMAIN-CONTAINING PROTEIN"/>
    <property type="match status" value="1"/>
</dbReference>
<name>A0ABT6Y9B9_9BACT</name>
<dbReference type="EMBL" id="JASHIF010000010">
    <property type="protein sequence ID" value="MDI9860182.1"/>
    <property type="molecule type" value="Genomic_DNA"/>
</dbReference>
<dbReference type="RefSeq" id="WP_283344972.1">
    <property type="nucleotide sequence ID" value="NZ_JASHIF010000010.1"/>
</dbReference>
<gene>
    <name evidence="1" type="ORF">QM524_13260</name>
</gene>
<dbReference type="Proteomes" id="UP001236507">
    <property type="component" value="Unassembled WGS sequence"/>
</dbReference>
<dbReference type="Pfam" id="PF05960">
    <property type="entry name" value="DUF885"/>
    <property type="match status" value="1"/>
</dbReference>
<dbReference type="PANTHER" id="PTHR33361">
    <property type="entry name" value="GLR0591 PROTEIN"/>
    <property type="match status" value="1"/>
</dbReference>
<sequence>MKHFVNLCFITFGMVLLGIVPSWAQKTTANDALRQLIEMYHADRGNLQRFYTIDHSPERRERFKTLAQSYLSQLQPIDYNALDAGGRVDYLLIKRDWEDVLYQSQEEATAFQQLANWFPFAQVIYDAEKARRRGLMPDSPKLASELNQCVKQIAGLQAKLKETKTLTKDLSNRGSRIALGLKSALNSVFSFYNGYDPMFTWWMAKPYAELDSVLKGYSTAFLKATTVSSQVKNDASGIVGNPIGKEELTRKLKLEMIPYSPEELVEIANKEFAWCDAEMLKASREMGFGDNWKAALEKVKQTAVPPGQQPAAMVKLYEESIAFLKDNNLITIPPLAEETWRLSMMSPERQLVNPFFLGGEEFIVSYPTNTMTHDQKMMSMRGNNPHFSRATVHHELIAGHGLQSFMTRRYKTYRHFETPFWVEGWSLYWEMLLYDLKFPRSAEDRVGMLFWRMHRCARIIFSLNYHIGKWSPQECIDFLVDRVGHEYANAEGEVRRSFVGGYDPLYQIAYMIGGLQIRALKDELVGTKKMTYQQFHDQFMQENKLPIEMMRAILSRKLLPKDYQTNWRFYSLK</sequence>
<protein>
    <submittedName>
        <fullName evidence="1">DUF885 family protein</fullName>
    </submittedName>
</protein>
<organism evidence="1 2">
    <name type="scientific">Flectobacillus roseus</name>
    <dbReference type="NCBI Taxonomy" id="502259"/>
    <lineage>
        <taxon>Bacteria</taxon>
        <taxon>Pseudomonadati</taxon>
        <taxon>Bacteroidota</taxon>
        <taxon>Cytophagia</taxon>
        <taxon>Cytophagales</taxon>
        <taxon>Flectobacillaceae</taxon>
        <taxon>Flectobacillus</taxon>
    </lineage>
</organism>
<comment type="caution">
    <text evidence="1">The sequence shown here is derived from an EMBL/GenBank/DDBJ whole genome shotgun (WGS) entry which is preliminary data.</text>
</comment>
<reference evidence="1 2" key="1">
    <citation type="submission" date="2023-05" db="EMBL/GenBank/DDBJ databases">
        <title>Novel species of genus Flectobacillus isolated from stream in China.</title>
        <authorList>
            <person name="Lu H."/>
        </authorList>
    </citation>
    <scope>NUCLEOTIDE SEQUENCE [LARGE SCALE GENOMIC DNA]</scope>
    <source>
        <strain evidence="1 2">KCTC 42575</strain>
    </source>
</reference>
<accession>A0ABT6Y9B9</accession>
<proteinExistence type="predicted"/>
<evidence type="ECO:0000313" key="1">
    <source>
        <dbReference type="EMBL" id="MDI9860182.1"/>
    </source>
</evidence>
<dbReference type="InterPro" id="IPR010281">
    <property type="entry name" value="DUF885"/>
</dbReference>